<accession>A0A1X6NZH1</accession>
<evidence type="ECO:0000313" key="3">
    <source>
        <dbReference type="Proteomes" id="UP000218209"/>
    </source>
</evidence>
<name>A0A1X6NZH1_PORUM</name>
<protein>
    <submittedName>
        <fullName evidence="2">Uncharacterized protein</fullName>
    </submittedName>
</protein>
<dbReference type="AlphaFoldDB" id="A0A1X6NZH1"/>
<reference evidence="2 3" key="1">
    <citation type="submission" date="2017-03" db="EMBL/GenBank/DDBJ databases">
        <title>WGS assembly of Porphyra umbilicalis.</title>
        <authorList>
            <person name="Brawley S.H."/>
            <person name="Blouin N.A."/>
            <person name="Ficko-Blean E."/>
            <person name="Wheeler G.L."/>
            <person name="Lohr M."/>
            <person name="Goodson H.V."/>
            <person name="Jenkins J.W."/>
            <person name="Blaby-Haas C.E."/>
            <person name="Helliwell K.E."/>
            <person name="Chan C."/>
            <person name="Marriage T."/>
            <person name="Bhattacharya D."/>
            <person name="Klein A.S."/>
            <person name="Badis Y."/>
            <person name="Brodie J."/>
            <person name="Cao Y."/>
            <person name="Collen J."/>
            <person name="Dittami S.M."/>
            <person name="Gachon C.M."/>
            <person name="Green B.R."/>
            <person name="Karpowicz S."/>
            <person name="Kim J.W."/>
            <person name="Kudahl U."/>
            <person name="Lin S."/>
            <person name="Michel G."/>
            <person name="Mittag M."/>
            <person name="Olson B.J."/>
            <person name="Pangilinan J."/>
            <person name="Peng Y."/>
            <person name="Qiu H."/>
            <person name="Shu S."/>
            <person name="Singer J.T."/>
            <person name="Smith A.G."/>
            <person name="Sprecher B.N."/>
            <person name="Wagner V."/>
            <person name="Wang W."/>
            <person name="Wang Z.-Y."/>
            <person name="Yan J."/>
            <person name="Yarish C."/>
            <person name="Zoeuner-Riek S."/>
            <person name="Zhuang Y."/>
            <person name="Zou Y."/>
            <person name="Lindquist E.A."/>
            <person name="Grimwood J."/>
            <person name="Barry K."/>
            <person name="Rokhsar D.S."/>
            <person name="Schmutz J."/>
            <person name="Stiller J.W."/>
            <person name="Grossman A.R."/>
            <person name="Prochnik S.E."/>
        </authorList>
    </citation>
    <scope>NUCLEOTIDE SEQUENCE [LARGE SCALE GENOMIC DNA]</scope>
    <source>
        <strain evidence="2">4086291</strain>
    </source>
</reference>
<evidence type="ECO:0000256" key="1">
    <source>
        <dbReference type="SAM" id="MobiDB-lite"/>
    </source>
</evidence>
<feature type="region of interest" description="Disordered" evidence="1">
    <location>
        <begin position="1"/>
        <end position="29"/>
    </location>
</feature>
<organism evidence="2 3">
    <name type="scientific">Porphyra umbilicalis</name>
    <name type="common">Purple laver</name>
    <name type="synonym">Red alga</name>
    <dbReference type="NCBI Taxonomy" id="2786"/>
    <lineage>
        <taxon>Eukaryota</taxon>
        <taxon>Rhodophyta</taxon>
        <taxon>Bangiophyceae</taxon>
        <taxon>Bangiales</taxon>
        <taxon>Bangiaceae</taxon>
        <taxon>Porphyra</taxon>
    </lineage>
</organism>
<keyword evidence="3" id="KW-1185">Reference proteome</keyword>
<gene>
    <name evidence="2" type="ORF">BU14_0314s0012</name>
</gene>
<proteinExistence type="predicted"/>
<dbReference type="Proteomes" id="UP000218209">
    <property type="component" value="Unassembled WGS sequence"/>
</dbReference>
<sequence length="120" mass="12475">MRGRADRRPIGAIAGVDGREGGPAGGRTGHQFELHPAVQVTSGGLVRVLGALARGVQRVGGVEWVRRRTRRLRVDAIAGVNGRLGGSAGGRLGHQFELHPKVQVAVGGIVRVLGGVTRPV</sequence>
<dbReference type="EMBL" id="KV918968">
    <property type="protein sequence ID" value="OSX74009.1"/>
    <property type="molecule type" value="Genomic_DNA"/>
</dbReference>
<evidence type="ECO:0000313" key="2">
    <source>
        <dbReference type="EMBL" id="OSX74009.1"/>
    </source>
</evidence>